<proteinExistence type="predicted"/>
<sequence length="177" mass="19847">MKNLLGFTDRWLTLGVVTRERVEALDWEFESSSDKNSEHYRYGAFRDYLAAHRPLPPAVAEALYSLGEEDLDRGMGGAMMSDIVWLPECPPTVRDRALASGERSLVTAVHRAVLITELDRGLTEELFDRCLTATYGVVHRALVARPELTRPQLERIAEAGATRAVRNLAAVRLRGLR</sequence>
<dbReference type="RefSeq" id="WP_406693641.1">
    <property type="nucleotide sequence ID" value="NZ_CP155447.1"/>
</dbReference>
<gene>
    <name evidence="1" type="ORF">V5E97_21660</name>
</gene>
<accession>A0AAU7C6X6</accession>
<evidence type="ECO:0000313" key="1">
    <source>
        <dbReference type="EMBL" id="XBH00959.1"/>
    </source>
</evidence>
<protein>
    <submittedName>
        <fullName evidence="1">Uncharacterized protein</fullName>
    </submittedName>
</protein>
<dbReference type="EMBL" id="CP155447">
    <property type="protein sequence ID" value="XBH00959.1"/>
    <property type="molecule type" value="Genomic_DNA"/>
</dbReference>
<name>A0AAU7C6X6_9BACT</name>
<reference evidence="1" key="1">
    <citation type="submission" date="2024-05" db="EMBL/GenBank/DDBJ databases">
        <title>Planctomycetes of the genus Singulisphaera possess chitinolytic capabilities.</title>
        <authorList>
            <person name="Ivanova A."/>
        </authorList>
    </citation>
    <scope>NUCLEOTIDE SEQUENCE</scope>
    <source>
        <strain evidence="1">Ch08T</strain>
    </source>
</reference>
<dbReference type="AlphaFoldDB" id="A0AAU7C6X6"/>
<organism evidence="1">
    <name type="scientific">Singulisphaera sp. Ch08</name>
    <dbReference type="NCBI Taxonomy" id="3120278"/>
    <lineage>
        <taxon>Bacteria</taxon>
        <taxon>Pseudomonadati</taxon>
        <taxon>Planctomycetota</taxon>
        <taxon>Planctomycetia</taxon>
        <taxon>Isosphaerales</taxon>
        <taxon>Isosphaeraceae</taxon>
        <taxon>Singulisphaera</taxon>
    </lineage>
</organism>